<dbReference type="AlphaFoldDB" id="A0A5D3WHW7"/>
<keyword evidence="10" id="KW-1003">Cell membrane</keyword>
<evidence type="ECO:0000256" key="4">
    <source>
        <dbReference type="ARBA" id="ARBA00022737"/>
    </source>
</evidence>
<evidence type="ECO:0000256" key="2">
    <source>
        <dbReference type="ARBA" id="ARBA00022485"/>
    </source>
</evidence>
<dbReference type="InterPro" id="IPR010207">
    <property type="entry name" value="Elect_transpt_cplx_RnfB/RsxB"/>
</dbReference>
<feature type="region of interest" description="Disordered" evidence="11">
    <location>
        <begin position="266"/>
        <end position="290"/>
    </location>
</feature>
<feature type="binding site" evidence="10">
    <location>
        <position position="134"/>
    </location>
    <ligand>
        <name>[4Fe-4S] cluster</name>
        <dbReference type="ChEBI" id="CHEBI:49883"/>
        <label>2</label>
    </ligand>
</feature>
<sequence length="290" mass="29988">MIAAVTSLGGIGLLAALALGAAARKFAVEVDQRESAIIDVLSGANCGACGYPGCGAYAKAVVEDGVSPSLCTPGGQGTVEAIARIMGVEAEAAVPQVAVVRCQGDNRKAKEKYRYLGLADCNAAQKLADGPKACPGGCLGLGSCERACPFGAIEMTADGLAVISREKCTGCRKCVAVCPRQVIAMAPREATVHVLCNSHDKGAAVRKYCEVGCIACQICRKTAPEAYVIEDFLARVVYEHHEQAGPGVEKCPTRCIRDFRQGYPEGSSFRAPGTDVSSDVDAGANEKVAG</sequence>
<evidence type="ECO:0000313" key="14">
    <source>
        <dbReference type="EMBL" id="TYO95462.1"/>
    </source>
</evidence>
<dbReference type="Pfam" id="PF14697">
    <property type="entry name" value="Fer4_21"/>
    <property type="match status" value="1"/>
</dbReference>
<evidence type="ECO:0000259" key="13">
    <source>
        <dbReference type="PROSITE" id="PS51656"/>
    </source>
</evidence>
<dbReference type="RefSeq" id="WP_148897150.1">
    <property type="nucleotide sequence ID" value="NZ_VNIB01000019.1"/>
</dbReference>
<feature type="domain" description="4Fe-4S" evidence="13">
    <location>
        <begin position="29"/>
        <end position="88"/>
    </location>
</feature>
<evidence type="ECO:0000259" key="12">
    <source>
        <dbReference type="PROSITE" id="PS51379"/>
    </source>
</evidence>
<feature type="binding site" evidence="10">
    <location>
        <position position="54"/>
    </location>
    <ligand>
        <name>[4Fe-4S] cluster</name>
        <dbReference type="ChEBI" id="CHEBI:49883"/>
        <label>1</label>
    </ligand>
</feature>
<dbReference type="PANTHER" id="PTHR43560:SF1">
    <property type="entry name" value="ION-TRANSLOCATING OXIDOREDUCTASE COMPLEX SUBUNIT B"/>
    <property type="match status" value="1"/>
</dbReference>
<keyword evidence="8 10" id="KW-0411">Iron-sulfur</keyword>
<comment type="similarity">
    <text evidence="10">Belongs to the 4Fe4S bacterial-type ferredoxin family. RnfB subfamily.</text>
</comment>
<proteinExistence type="inferred from homology"/>
<evidence type="ECO:0000256" key="10">
    <source>
        <dbReference type="HAMAP-Rule" id="MF_00463"/>
    </source>
</evidence>
<dbReference type="NCBIfam" id="TIGR01944">
    <property type="entry name" value="rnfB"/>
    <property type="match status" value="1"/>
</dbReference>
<feature type="binding site" evidence="10">
    <location>
        <position position="138"/>
    </location>
    <ligand>
        <name>[4Fe-4S] cluster</name>
        <dbReference type="ChEBI" id="CHEBI:49883"/>
        <label>2</label>
    </ligand>
</feature>
<dbReference type="InterPro" id="IPR017896">
    <property type="entry name" value="4Fe4S_Fe-S-bd"/>
</dbReference>
<dbReference type="GO" id="GO:0022900">
    <property type="term" value="P:electron transport chain"/>
    <property type="evidence" value="ECO:0007669"/>
    <property type="project" value="UniProtKB-UniRule"/>
</dbReference>
<dbReference type="PROSITE" id="PS51656">
    <property type="entry name" value="4FE4S"/>
    <property type="match status" value="1"/>
</dbReference>
<dbReference type="InterPro" id="IPR050395">
    <property type="entry name" value="4Fe4S_Ferredoxin_RnfB"/>
</dbReference>
<dbReference type="Proteomes" id="UP000324159">
    <property type="component" value="Unassembled WGS sequence"/>
</dbReference>
<keyword evidence="2 10" id="KW-0004">4Fe-4S</keyword>
<name>A0A5D3WHW7_9BACT</name>
<protein>
    <recommendedName>
        <fullName evidence="10">Ion-translocating oxidoreductase complex subunit B</fullName>
        <ecNumber evidence="10">7.-.-.-</ecNumber>
    </recommendedName>
    <alternativeName>
        <fullName evidence="10">Rnf electron transport complex subunit B</fullName>
    </alternativeName>
</protein>
<keyword evidence="9 10" id="KW-0472">Membrane</keyword>
<keyword evidence="7 10" id="KW-0408">Iron</keyword>
<comment type="cofactor">
    <cofactor evidence="10">
        <name>[4Fe-4S] cluster</name>
        <dbReference type="ChEBI" id="CHEBI:49883"/>
    </cofactor>
    <text evidence="10">Binds 3 [4Fe-4S] clusters.</text>
</comment>
<comment type="caution">
    <text evidence="10">Lacks conserved residue(s) required for the propagation of feature annotation.</text>
</comment>
<evidence type="ECO:0000256" key="11">
    <source>
        <dbReference type="SAM" id="MobiDB-lite"/>
    </source>
</evidence>
<keyword evidence="1 10" id="KW-0813">Transport</keyword>
<dbReference type="Gene3D" id="1.10.15.40">
    <property type="entry name" value="Electron transport complex subunit B, putative Fe-S cluster"/>
    <property type="match status" value="1"/>
</dbReference>
<dbReference type="EMBL" id="VNIB01000019">
    <property type="protein sequence ID" value="TYO95462.1"/>
    <property type="molecule type" value="Genomic_DNA"/>
</dbReference>
<dbReference type="GO" id="GO:0009055">
    <property type="term" value="F:electron transfer activity"/>
    <property type="evidence" value="ECO:0007669"/>
    <property type="project" value="InterPro"/>
</dbReference>
<evidence type="ECO:0000256" key="1">
    <source>
        <dbReference type="ARBA" id="ARBA00022448"/>
    </source>
</evidence>
<comment type="subunit">
    <text evidence="10">The complex is composed of six subunits: RnfA, RnfB, RnfC, RnfD, RnfE and RnfG.</text>
</comment>
<reference evidence="14 15" key="1">
    <citation type="submission" date="2019-07" db="EMBL/GenBank/DDBJ databases">
        <title>Genomic Encyclopedia of Type Strains, Phase IV (KMG-IV): sequencing the most valuable type-strain genomes for metagenomic binning, comparative biology and taxonomic classification.</title>
        <authorList>
            <person name="Goeker M."/>
        </authorList>
    </citation>
    <scope>NUCLEOTIDE SEQUENCE [LARGE SCALE GENOMIC DNA]</scope>
    <source>
        <strain evidence="14 15">SS015</strain>
    </source>
</reference>
<feature type="binding site" evidence="10">
    <location>
        <position position="148"/>
    </location>
    <ligand>
        <name>[4Fe-4S] cluster</name>
        <dbReference type="ChEBI" id="CHEBI:49883"/>
        <label>3</label>
    </ligand>
</feature>
<feature type="region of interest" description="Hydrophobic" evidence="10">
    <location>
        <begin position="1"/>
        <end position="23"/>
    </location>
</feature>
<feature type="binding site" evidence="10">
    <location>
        <position position="46"/>
    </location>
    <ligand>
        <name>[4Fe-4S] cluster</name>
        <dbReference type="ChEBI" id="CHEBI:49883"/>
        <label>1</label>
    </ligand>
</feature>
<feature type="binding site" evidence="10">
    <location>
        <position position="71"/>
    </location>
    <ligand>
        <name>[4Fe-4S] cluster</name>
        <dbReference type="ChEBI" id="CHEBI:49883"/>
        <label>1</label>
    </ligand>
</feature>
<evidence type="ECO:0000256" key="7">
    <source>
        <dbReference type="ARBA" id="ARBA00023004"/>
    </source>
</evidence>
<dbReference type="EC" id="7.-.-.-" evidence="10"/>
<evidence type="ECO:0000313" key="15">
    <source>
        <dbReference type="Proteomes" id="UP000324159"/>
    </source>
</evidence>
<dbReference type="SUPFAM" id="SSF54862">
    <property type="entry name" value="4Fe-4S ferredoxins"/>
    <property type="match status" value="2"/>
</dbReference>
<dbReference type="GO" id="GO:0051539">
    <property type="term" value="F:4 iron, 4 sulfur cluster binding"/>
    <property type="evidence" value="ECO:0007669"/>
    <property type="project" value="UniProtKB-UniRule"/>
</dbReference>
<dbReference type="InterPro" id="IPR007202">
    <property type="entry name" value="4Fe-4S_dom"/>
</dbReference>
<feature type="domain" description="4Fe-4S ferredoxin-type" evidence="12">
    <location>
        <begin position="159"/>
        <end position="188"/>
    </location>
</feature>
<dbReference type="GO" id="GO:0005886">
    <property type="term" value="C:plasma membrane"/>
    <property type="evidence" value="ECO:0007669"/>
    <property type="project" value="UniProtKB-SubCell"/>
</dbReference>
<dbReference type="PROSITE" id="PS00198">
    <property type="entry name" value="4FE4S_FER_1"/>
    <property type="match status" value="1"/>
</dbReference>
<feature type="binding site" evidence="10">
    <location>
        <position position="171"/>
    </location>
    <ligand>
        <name>[4Fe-4S] cluster</name>
        <dbReference type="ChEBI" id="CHEBI:49883"/>
        <label>3</label>
    </ligand>
</feature>
<comment type="caution">
    <text evidence="14">The sequence shown here is derived from an EMBL/GenBank/DDBJ whole genome shotgun (WGS) entry which is preliminary data.</text>
</comment>
<gene>
    <name evidence="10" type="primary">rnfB</name>
    <name evidence="14" type="ORF">EDC39_11939</name>
</gene>
<dbReference type="Pfam" id="PF04060">
    <property type="entry name" value="FeS"/>
    <property type="match status" value="1"/>
</dbReference>
<dbReference type="HAMAP" id="MF_00463">
    <property type="entry name" value="RsxB_RnfB"/>
    <property type="match status" value="1"/>
</dbReference>
<dbReference type="GO" id="GO:0046872">
    <property type="term" value="F:metal ion binding"/>
    <property type="evidence" value="ECO:0007669"/>
    <property type="project" value="UniProtKB-KW"/>
</dbReference>
<evidence type="ECO:0000256" key="6">
    <source>
        <dbReference type="ARBA" id="ARBA00022982"/>
    </source>
</evidence>
<feature type="binding site" evidence="10">
    <location>
        <position position="168"/>
    </location>
    <ligand>
        <name>[4Fe-4S] cluster</name>
        <dbReference type="ChEBI" id="CHEBI:49883"/>
        <label>3</label>
    </ligand>
</feature>
<comment type="subcellular location">
    <subcellularLocation>
        <location evidence="10">Cell membrane</location>
    </subcellularLocation>
</comment>
<keyword evidence="5 10" id="KW-1278">Translocase</keyword>
<evidence type="ECO:0000256" key="8">
    <source>
        <dbReference type="ARBA" id="ARBA00023014"/>
    </source>
</evidence>
<keyword evidence="3 10" id="KW-0479">Metal-binding</keyword>
<dbReference type="PROSITE" id="PS51379">
    <property type="entry name" value="4FE4S_FER_2"/>
    <property type="match status" value="2"/>
</dbReference>
<feature type="binding site" evidence="10">
    <location>
        <position position="144"/>
    </location>
    <ligand>
        <name>[4Fe-4S] cluster</name>
        <dbReference type="ChEBI" id="CHEBI:49883"/>
        <label>2</label>
    </ligand>
</feature>
<evidence type="ECO:0000256" key="3">
    <source>
        <dbReference type="ARBA" id="ARBA00022723"/>
    </source>
</evidence>
<dbReference type="OrthoDB" id="9789936at2"/>
<feature type="binding site" evidence="10">
    <location>
        <position position="174"/>
    </location>
    <ligand>
        <name>[4Fe-4S] cluster</name>
        <dbReference type="ChEBI" id="CHEBI:49883"/>
        <label>3</label>
    </ligand>
</feature>
<evidence type="ECO:0000256" key="9">
    <source>
        <dbReference type="ARBA" id="ARBA00023136"/>
    </source>
</evidence>
<keyword evidence="6 10" id="KW-0249">Electron transport</keyword>
<dbReference type="Gene3D" id="3.30.70.20">
    <property type="match status" value="1"/>
</dbReference>
<dbReference type="PANTHER" id="PTHR43560">
    <property type="entry name" value="ION-TRANSLOCATING OXIDOREDUCTASE COMPLEX SUBUNIT B"/>
    <property type="match status" value="1"/>
</dbReference>
<feature type="binding site" evidence="10">
    <location>
        <position position="49"/>
    </location>
    <ligand>
        <name>[4Fe-4S] cluster</name>
        <dbReference type="ChEBI" id="CHEBI:49883"/>
        <label>1</label>
    </ligand>
</feature>
<evidence type="ECO:0000256" key="5">
    <source>
        <dbReference type="ARBA" id="ARBA00022967"/>
    </source>
</evidence>
<organism evidence="14 15">
    <name type="scientific">Geothermobacter ehrlichii</name>
    <dbReference type="NCBI Taxonomy" id="213224"/>
    <lineage>
        <taxon>Bacteria</taxon>
        <taxon>Pseudomonadati</taxon>
        <taxon>Thermodesulfobacteriota</taxon>
        <taxon>Desulfuromonadia</taxon>
        <taxon>Desulfuromonadales</taxon>
        <taxon>Geothermobacteraceae</taxon>
        <taxon>Geothermobacter</taxon>
    </lineage>
</organism>
<feature type="binding site" evidence="10">
    <location>
        <position position="178"/>
    </location>
    <ligand>
        <name>[4Fe-4S] cluster</name>
        <dbReference type="ChEBI" id="CHEBI:49883"/>
        <label>2</label>
    </ligand>
</feature>
<feature type="domain" description="4Fe-4S ferredoxin-type" evidence="12">
    <location>
        <begin position="129"/>
        <end position="158"/>
    </location>
</feature>
<keyword evidence="4 10" id="KW-0677">Repeat</keyword>
<accession>A0A5D3WHW7</accession>
<comment type="function">
    <text evidence="10">Part of a membrane-bound complex that couples electron transfer with translocation of ions across the membrane.</text>
</comment>
<dbReference type="InterPro" id="IPR017900">
    <property type="entry name" value="4Fe4S_Fe_S_CS"/>
</dbReference>
<keyword evidence="15" id="KW-1185">Reference proteome</keyword>